<dbReference type="Proteomes" id="UP001476950">
    <property type="component" value="Unassembled WGS sequence"/>
</dbReference>
<name>A0ABV0KF12_9CYAN</name>
<accession>A0ABV0KF12</accession>
<comment type="caution">
    <text evidence="1">The sequence shown here is derived from an EMBL/GenBank/DDBJ whole genome shotgun (WGS) entry which is preliminary data.</text>
</comment>
<dbReference type="RefSeq" id="WP_190450649.1">
    <property type="nucleotide sequence ID" value="NZ_JAMPLM010000002.1"/>
</dbReference>
<dbReference type="EMBL" id="JAMPLM010000002">
    <property type="protein sequence ID" value="MEP1057662.1"/>
    <property type="molecule type" value="Genomic_DNA"/>
</dbReference>
<reference evidence="1 2" key="1">
    <citation type="submission" date="2022-04" db="EMBL/GenBank/DDBJ databases">
        <title>Positive selection, recombination, and allopatry shape intraspecific diversity of widespread and dominant cyanobacteria.</title>
        <authorList>
            <person name="Wei J."/>
            <person name="Shu W."/>
            <person name="Hu C."/>
        </authorList>
    </citation>
    <scope>NUCLEOTIDE SEQUENCE [LARGE SCALE GENOMIC DNA]</scope>
    <source>
        <strain evidence="1 2">AS-A4</strain>
    </source>
</reference>
<evidence type="ECO:0000313" key="1">
    <source>
        <dbReference type="EMBL" id="MEP1057662.1"/>
    </source>
</evidence>
<sequence>MQLWFAVRAVDTLGRGCAEFDLRQMAASLGRGVSTVQRYLRDGLKLRLFRSVNGLGAGQYRVYYAGLHNVCRRMQISNFGAVVEVTVGDLRHMRFIAAEAQAQHLQKCSRFKAQQKHKRGLAKPGALLSPSHYSVGVRGKVLHHGRSATYVSEDFIPFGTKQSTIAKSLGRSDRTIRRRLSNDADAKHGRIQKGLPKVVKRQLIQAVQDAVSDRVFVQAGGMFEDSRVFFSKGRYWKRLTNIYASPYRTLCMKASRHFLNKKVAKDLEQPQMI</sequence>
<keyword evidence="2" id="KW-1185">Reference proteome</keyword>
<organism evidence="1 2">
    <name type="scientific">Stenomitos frigidus AS-A4</name>
    <dbReference type="NCBI Taxonomy" id="2933935"/>
    <lineage>
        <taxon>Bacteria</taxon>
        <taxon>Bacillati</taxon>
        <taxon>Cyanobacteriota</taxon>
        <taxon>Cyanophyceae</taxon>
        <taxon>Leptolyngbyales</taxon>
        <taxon>Leptolyngbyaceae</taxon>
        <taxon>Stenomitos</taxon>
    </lineage>
</organism>
<evidence type="ECO:0000313" key="2">
    <source>
        <dbReference type="Proteomes" id="UP001476950"/>
    </source>
</evidence>
<proteinExistence type="predicted"/>
<gene>
    <name evidence="1" type="ORF">NDI38_04370</name>
</gene>
<protein>
    <submittedName>
        <fullName evidence="1">Uncharacterized protein</fullName>
    </submittedName>
</protein>